<dbReference type="Proteomes" id="UP001345013">
    <property type="component" value="Unassembled WGS sequence"/>
</dbReference>
<evidence type="ECO:0000313" key="3">
    <source>
        <dbReference type="Proteomes" id="UP001345013"/>
    </source>
</evidence>
<feature type="compositionally biased region" description="Basic and acidic residues" evidence="1">
    <location>
        <begin position="187"/>
        <end position="199"/>
    </location>
</feature>
<evidence type="ECO:0000313" key="2">
    <source>
        <dbReference type="EMBL" id="KAK5093690.1"/>
    </source>
</evidence>
<proteinExistence type="predicted"/>
<evidence type="ECO:0000256" key="1">
    <source>
        <dbReference type="SAM" id="MobiDB-lite"/>
    </source>
</evidence>
<dbReference type="EMBL" id="JAVRRG010000040">
    <property type="protein sequence ID" value="KAK5093690.1"/>
    <property type="molecule type" value="Genomic_DNA"/>
</dbReference>
<accession>A0ABR0KDF6</accession>
<organism evidence="2 3">
    <name type="scientific">Lithohypha guttulata</name>
    <dbReference type="NCBI Taxonomy" id="1690604"/>
    <lineage>
        <taxon>Eukaryota</taxon>
        <taxon>Fungi</taxon>
        <taxon>Dikarya</taxon>
        <taxon>Ascomycota</taxon>
        <taxon>Pezizomycotina</taxon>
        <taxon>Eurotiomycetes</taxon>
        <taxon>Chaetothyriomycetidae</taxon>
        <taxon>Chaetothyriales</taxon>
        <taxon>Trichomeriaceae</taxon>
        <taxon>Lithohypha</taxon>
    </lineage>
</organism>
<name>A0ABR0KDF6_9EURO</name>
<keyword evidence="3" id="KW-1185">Reference proteome</keyword>
<protein>
    <submittedName>
        <fullName evidence="2">Uncharacterized protein</fullName>
    </submittedName>
</protein>
<comment type="caution">
    <text evidence="2">The sequence shown here is derived from an EMBL/GenBank/DDBJ whole genome shotgun (WGS) entry which is preliminary data.</text>
</comment>
<sequence>MSSSKFAAWLRVTPPPTSLAESSAIFKHLKTQGQGRVTTFIRAKAKEKAGQRDGDKNNDHLENTAAYYTVFSRPPSIQRMTTTFEVPVYHNLPSPRDQDPFNIRGLQDRKPYPPSKTFSCRLENVGENDTYGEQIKQDNQYHGSFKVAYTDWLQEVYGETGAPPGVKQGLGQVLSEEEAVLEAQAAAERDQRTPSERPRRERKLKMNSLIDTWHEAMGIEGPERPGPPTQRRPPNGSGSNET</sequence>
<gene>
    <name evidence="2" type="ORF">LTR24_004072</name>
</gene>
<feature type="region of interest" description="Disordered" evidence="1">
    <location>
        <begin position="182"/>
        <end position="242"/>
    </location>
</feature>
<reference evidence="2 3" key="1">
    <citation type="submission" date="2023-08" db="EMBL/GenBank/DDBJ databases">
        <title>Black Yeasts Isolated from many extreme environments.</title>
        <authorList>
            <person name="Coleine C."/>
            <person name="Stajich J.E."/>
            <person name="Selbmann L."/>
        </authorList>
    </citation>
    <scope>NUCLEOTIDE SEQUENCE [LARGE SCALE GENOMIC DNA]</scope>
    <source>
        <strain evidence="2 3">CCFEE 5885</strain>
    </source>
</reference>